<evidence type="ECO:0000313" key="3">
    <source>
        <dbReference type="EMBL" id="KRG27518.1"/>
    </source>
</evidence>
<dbReference type="RefSeq" id="WP_057482863.1">
    <property type="nucleotide sequence ID" value="NZ_BMWR01000005.1"/>
</dbReference>
<gene>
    <name evidence="3" type="ORF">APR42_10585</name>
</gene>
<evidence type="ECO:0000259" key="2">
    <source>
        <dbReference type="Pfam" id="PF05036"/>
    </source>
</evidence>
<dbReference type="SUPFAM" id="SSF110997">
    <property type="entry name" value="Sporulation related repeat"/>
    <property type="match status" value="1"/>
</dbReference>
<feature type="signal peptide" evidence="1">
    <location>
        <begin position="1"/>
        <end position="25"/>
    </location>
</feature>
<dbReference type="GO" id="GO:0042834">
    <property type="term" value="F:peptidoglycan binding"/>
    <property type="evidence" value="ECO:0007669"/>
    <property type="project" value="InterPro"/>
</dbReference>
<dbReference type="Pfam" id="PF05036">
    <property type="entry name" value="SPOR"/>
    <property type="match status" value="1"/>
</dbReference>
<dbReference type="GO" id="GO:0003743">
    <property type="term" value="F:translation initiation factor activity"/>
    <property type="evidence" value="ECO:0007669"/>
    <property type="project" value="UniProtKB-KW"/>
</dbReference>
<name>A0A0Q9ZE65_9FLAO</name>
<organism evidence="3 4">
    <name type="scientific">Salegentibacter mishustinae</name>
    <dbReference type="NCBI Taxonomy" id="270918"/>
    <lineage>
        <taxon>Bacteria</taxon>
        <taxon>Pseudomonadati</taxon>
        <taxon>Bacteroidota</taxon>
        <taxon>Flavobacteriia</taxon>
        <taxon>Flavobacteriales</taxon>
        <taxon>Flavobacteriaceae</taxon>
        <taxon>Salegentibacter</taxon>
    </lineage>
</organism>
<dbReference type="STRING" id="270918.APR42_10585"/>
<evidence type="ECO:0000256" key="1">
    <source>
        <dbReference type="SAM" id="SignalP"/>
    </source>
</evidence>
<accession>A0A0Q9ZE65</accession>
<dbReference type="InterPro" id="IPR036680">
    <property type="entry name" value="SPOR-like_sf"/>
</dbReference>
<keyword evidence="3" id="KW-0396">Initiation factor</keyword>
<keyword evidence="1" id="KW-0732">Signal</keyword>
<dbReference type="Proteomes" id="UP000051643">
    <property type="component" value="Unassembled WGS sequence"/>
</dbReference>
<comment type="caution">
    <text evidence="3">The sequence shown here is derived from an EMBL/GenBank/DDBJ whole genome shotgun (WGS) entry which is preliminary data.</text>
</comment>
<sequence>MRKLSLNKLLLSCFISGISFLNLTAQEGQVNISENDKITKLLELKAEMRKDNEIGDRYKIQLFYGNNGEANEVIKDYRSKFEYPSLIAYEAPNYKVWVGNFRNRLEADRALLKIKESFPSAFIPKPRRK</sequence>
<keyword evidence="3" id="KW-0648">Protein biosynthesis</keyword>
<dbReference type="Gene3D" id="3.30.70.1070">
    <property type="entry name" value="Sporulation related repeat"/>
    <property type="match status" value="1"/>
</dbReference>
<evidence type="ECO:0000313" key="4">
    <source>
        <dbReference type="Proteomes" id="UP000051643"/>
    </source>
</evidence>
<dbReference type="AlphaFoldDB" id="A0A0Q9ZE65"/>
<dbReference type="EMBL" id="LKTP01000035">
    <property type="protein sequence ID" value="KRG27518.1"/>
    <property type="molecule type" value="Genomic_DNA"/>
</dbReference>
<keyword evidence="4" id="KW-1185">Reference proteome</keyword>
<dbReference type="OrthoDB" id="2473397at2"/>
<feature type="domain" description="SPOR" evidence="2">
    <location>
        <begin position="57"/>
        <end position="123"/>
    </location>
</feature>
<proteinExistence type="predicted"/>
<dbReference type="InterPro" id="IPR007730">
    <property type="entry name" value="SPOR-like_dom"/>
</dbReference>
<feature type="chain" id="PRO_5006389381" evidence="1">
    <location>
        <begin position="26"/>
        <end position="129"/>
    </location>
</feature>
<protein>
    <submittedName>
        <fullName evidence="3">Translation initiation factor IF-2</fullName>
    </submittedName>
</protein>
<reference evidence="3" key="1">
    <citation type="submission" date="2015-10" db="EMBL/GenBank/DDBJ databases">
        <title>Draft genome sequence of Salegentibacter mishustinae KCTC 12263.</title>
        <authorList>
            <person name="Lin W."/>
            <person name="Zheng Q."/>
        </authorList>
    </citation>
    <scope>NUCLEOTIDE SEQUENCE [LARGE SCALE GENOMIC DNA]</scope>
    <source>
        <strain evidence="3">KCTC 12263</strain>
    </source>
</reference>